<comment type="subcellular location">
    <subcellularLocation>
        <location evidence="1 9">Nucleus</location>
    </subcellularLocation>
</comment>
<evidence type="ECO:0000256" key="5">
    <source>
        <dbReference type="ARBA" id="ARBA00022884"/>
    </source>
</evidence>
<dbReference type="AlphaFoldDB" id="A0A9W9PPR4"/>
<evidence type="ECO:0000256" key="3">
    <source>
        <dbReference type="ARBA" id="ARBA00022771"/>
    </source>
</evidence>
<evidence type="ECO:0000256" key="9">
    <source>
        <dbReference type="HAMAP-Rule" id="MF_03153"/>
    </source>
</evidence>
<comment type="caution">
    <text evidence="12">The sequence shown here is derived from an EMBL/GenBank/DDBJ whole genome shotgun (WGS) entry which is preliminary data.</text>
</comment>
<keyword evidence="4 9" id="KW-0862">Zinc</keyword>
<evidence type="ECO:0000256" key="4">
    <source>
        <dbReference type="ARBA" id="ARBA00022833"/>
    </source>
</evidence>
<keyword evidence="5 9" id="KW-0694">RNA-binding</keyword>
<dbReference type="GO" id="GO:0030619">
    <property type="term" value="F:U1 snRNA binding"/>
    <property type="evidence" value="ECO:0007669"/>
    <property type="project" value="UniProtKB-UniRule"/>
</dbReference>
<dbReference type="GO" id="GO:0071004">
    <property type="term" value="C:U2-type prespliceosome"/>
    <property type="evidence" value="ECO:0007669"/>
    <property type="project" value="UniProtKB-UniRule"/>
</dbReference>
<dbReference type="Proteomes" id="UP001147746">
    <property type="component" value="Unassembled WGS sequence"/>
</dbReference>
<dbReference type="InterPro" id="IPR017340">
    <property type="entry name" value="U1_snRNP-C"/>
</dbReference>
<evidence type="ECO:0000259" key="11">
    <source>
        <dbReference type="PROSITE" id="PS50171"/>
    </source>
</evidence>
<evidence type="ECO:0000313" key="13">
    <source>
        <dbReference type="Proteomes" id="UP001147746"/>
    </source>
</evidence>
<keyword evidence="13" id="KW-1185">Reference proteome</keyword>
<name>A0A9W9PPR4_9EURO</name>
<dbReference type="InterPro" id="IPR036236">
    <property type="entry name" value="Znf_C2H2_sf"/>
</dbReference>
<reference evidence="12" key="1">
    <citation type="submission" date="2022-12" db="EMBL/GenBank/DDBJ databases">
        <authorList>
            <person name="Petersen C."/>
        </authorList>
    </citation>
    <scope>NUCLEOTIDE SEQUENCE</scope>
    <source>
        <strain evidence="12">IBT 21472</strain>
    </source>
</reference>
<proteinExistence type="inferred from homology"/>
<accession>A0A9W9PPR4</accession>
<dbReference type="GO" id="GO:0008270">
    <property type="term" value="F:zinc ion binding"/>
    <property type="evidence" value="ECO:0007669"/>
    <property type="project" value="UniProtKB-UniRule"/>
</dbReference>
<dbReference type="SUPFAM" id="SSF57667">
    <property type="entry name" value="beta-beta-alpha zinc fingers"/>
    <property type="match status" value="1"/>
</dbReference>
<dbReference type="PANTHER" id="PTHR31148:SF1">
    <property type="entry name" value="U1 SMALL NUCLEAR RIBONUCLEOPROTEIN C"/>
    <property type="match status" value="1"/>
</dbReference>
<comment type="function">
    <text evidence="9">Component of the spliceosomal U1 snRNP, which is essential for recognition of the pre-mRNA 5' splice-site and the subsequent assembly of the spliceosome. U1-C is directly involved in initial 5' splice-site recognition for both constitutive and regulated alternative splicing. The interaction with the 5' splice-site seems to precede base-pairing between the pre-mRNA and the U1 snRNA. Stimulates commitment or early (E) complex formation by stabilizing the base pairing of the 5' end of the U1 snRNA and the 5' splice-site region.</text>
</comment>
<reference evidence="12" key="2">
    <citation type="journal article" date="2023" name="IMA Fungus">
        <title>Comparative genomic study of the Penicillium genus elucidates a diverse pangenome and 15 lateral gene transfer events.</title>
        <authorList>
            <person name="Petersen C."/>
            <person name="Sorensen T."/>
            <person name="Nielsen M.R."/>
            <person name="Sondergaard T.E."/>
            <person name="Sorensen J.L."/>
            <person name="Fitzpatrick D.A."/>
            <person name="Frisvad J.C."/>
            <person name="Nielsen K.L."/>
        </authorList>
    </citation>
    <scope>NUCLEOTIDE SEQUENCE</scope>
    <source>
        <strain evidence="12">IBT 21472</strain>
    </source>
</reference>
<dbReference type="GO" id="GO:0003729">
    <property type="term" value="F:mRNA binding"/>
    <property type="evidence" value="ECO:0007669"/>
    <property type="project" value="UniProtKB-UniRule"/>
</dbReference>
<dbReference type="GO" id="GO:0000243">
    <property type="term" value="C:commitment complex"/>
    <property type="evidence" value="ECO:0007669"/>
    <property type="project" value="UniProtKB-UniRule"/>
</dbReference>
<evidence type="ECO:0000313" key="12">
    <source>
        <dbReference type="EMBL" id="KAJ5303414.1"/>
    </source>
</evidence>
<dbReference type="InterPro" id="IPR003604">
    <property type="entry name" value="Matrin/U1-like-C_Znf_C2H2"/>
</dbReference>
<comment type="subunit">
    <text evidence="9">U1 snRNP is composed of the 7 core Sm proteins B/B', D1, D2, D3, E, F and G that assemble in a heptameric protein ring on the Sm site of the small nuclear RNA to form the core snRNP, and at least 3 U1 snRNP-specific proteins U1-70K, U1-A and U1-C. U1-C interacts with U1 snRNA and the 5' splice-site region of the pre-mRNA.</text>
</comment>
<feature type="region of interest" description="Disordered" evidence="10">
    <location>
        <begin position="179"/>
        <end position="208"/>
    </location>
</feature>
<dbReference type="SMART" id="SM00451">
    <property type="entry name" value="ZnF_U1"/>
    <property type="match status" value="1"/>
</dbReference>
<evidence type="ECO:0000256" key="10">
    <source>
        <dbReference type="SAM" id="MobiDB-lite"/>
    </source>
</evidence>
<dbReference type="HAMAP" id="MF_03153">
    <property type="entry name" value="U1_C"/>
    <property type="match status" value="1"/>
</dbReference>
<sequence>MRHRQMLLAIKAAQRPATLRLALSSVLFASPPIARAFAESAIFQEASRSSRKAQTPVEPFPSPTGIFVSRATAAKCSQNKPTRCRNICDYCDVYLTHDSMSVRKAHNSGRNHLRNVVEYYQQIGQEKAQSVIDSITSSYAAEGQPLPNPAMVPGAFPPPFGFPAPGGLPFPPPFPGVGATGTPPTGGFPPPSQHARRPAPAPWWLPRELPDPPTRDGRCFPSSDASSRRCVALTHPHWAPWLRGVCPASWPGRPVVIFHWGAVLCSKFSLRFPISTSSHWMNPPSYS</sequence>
<evidence type="ECO:0000256" key="8">
    <source>
        <dbReference type="ARBA" id="ARBA00046357"/>
    </source>
</evidence>
<dbReference type="GO" id="GO:0030627">
    <property type="term" value="F:pre-mRNA 5'-splice site binding"/>
    <property type="evidence" value="ECO:0007669"/>
    <property type="project" value="InterPro"/>
</dbReference>
<dbReference type="PANTHER" id="PTHR31148">
    <property type="entry name" value="U1 SMALL NUCLEAR RIBONUCLEOPROTEIN C"/>
    <property type="match status" value="1"/>
</dbReference>
<protein>
    <recommendedName>
        <fullName evidence="9">U1 small nuclear ribonucleoprotein C</fullName>
        <shortName evidence="9">U1 snRNP C</shortName>
        <shortName evidence="9">U1-C</shortName>
        <shortName evidence="9">U1C</shortName>
    </recommendedName>
</protein>
<dbReference type="Pfam" id="PF06220">
    <property type="entry name" value="zf-U1"/>
    <property type="match status" value="1"/>
</dbReference>
<dbReference type="EMBL" id="JAPZBO010000009">
    <property type="protein sequence ID" value="KAJ5303414.1"/>
    <property type="molecule type" value="Genomic_DNA"/>
</dbReference>
<keyword evidence="7 9" id="KW-0687">Ribonucleoprotein</keyword>
<evidence type="ECO:0000256" key="2">
    <source>
        <dbReference type="ARBA" id="ARBA00022723"/>
    </source>
</evidence>
<gene>
    <name evidence="12" type="ORF">N7476_010213</name>
</gene>
<dbReference type="GO" id="GO:0000387">
    <property type="term" value="P:spliceosomal snRNP assembly"/>
    <property type="evidence" value="ECO:0007669"/>
    <property type="project" value="UniProtKB-UniRule"/>
</dbReference>
<dbReference type="Gene3D" id="3.30.160.60">
    <property type="entry name" value="Classic Zinc Finger"/>
    <property type="match status" value="1"/>
</dbReference>
<dbReference type="InterPro" id="IPR000690">
    <property type="entry name" value="Matrin/U1-C_Znf_C2H2"/>
</dbReference>
<evidence type="ECO:0000256" key="1">
    <source>
        <dbReference type="ARBA" id="ARBA00004123"/>
    </source>
</evidence>
<comment type="subunit">
    <text evidence="8">Component of the U1 snRNP. The U1 snRNP is composed of the U1 snRNA and the 7 core Sm proteins SNRPB, SNRPD1, SNRPD2, SNRPD3, SNRPE, SNRPF and SNRPG that assemble in a heptameric protein ring on the Sm site of the small nuclear RNA to form the core snRNP, and at least 3 U1 snRNP-specific proteins SNRNP70/U1-70K, SNRPA/U1-A and SNRPC/U1-C. SNRPC/U1-C interacts with U1 snRNA and the 5' splice-site region of the pre-mRNA. Interacts (via N-terminus) with TIA1 (via C-terminus); thereby promoting spliceosomal U1 snRNP recruitment to 5' splice sites.</text>
</comment>
<dbReference type="GO" id="GO:0005685">
    <property type="term" value="C:U1 snRNP"/>
    <property type="evidence" value="ECO:0007669"/>
    <property type="project" value="UniProtKB-UniRule"/>
</dbReference>
<keyword evidence="6 9" id="KW-0539">Nucleus</keyword>
<organism evidence="12 13">
    <name type="scientific">Penicillium atrosanguineum</name>
    <dbReference type="NCBI Taxonomy" id="1132637"/>
    <lineage>
        <taxon>Eukaryota</taxon>
        <taxon>Fungi</taxon>
        <taxon>Dikarya</taxon>
        <taxon>Ascomycota</taxon>
        <taxon>Pezizomycotina</taxon>
        <taxon>Eurotiomycetes</taxon>
        <taxon>Eurotiomycetidae</taxon>
        <taxon>Eurotiales</taxon>
        <taxon>Aspergillaceae</taxon>
        <taxon>Penicillium</taxon>
    </lineage>
</organism>
<comment type="similarity">
    <text evidence="9">Belongs to the U1 small nuclear ribonucleoprotein C family.</text>
</comment>
<feature type="domain" description="Matrin-type" evidence="11">
    <location>
        <begin position="86"/>
        <end position="118"/>
    </location>
</feature>
<dbReference type="GO" id="GO:0000395">
    <property type="term" value="P:mRNA 5'-splice site recognition"/>
    <property type="evidence" value="ECO:0007669"/>
    <property type="project" value="UniProtKB-UniRule"/>
</dbReference>
<dbReference type="FunFam" id="3.30.160.60:FF:000059">
    <property type="entry name" value="U1 small nuclear ribonucleoprotein C"/>
    <property type="match status" value="1"/>
</dbReference>
<dbReference type="InterPro" id="IPR013085">
    <property type="entry name" value="U1-CZ_Znf_C2H2"/>
</dbReference>
<keyword evidence="2 9" id="KW-0479">Metal-binding</keyword>
<evidence type="ECO:0000256" key="7">
    <source>
        <dbReference type="ARBA" id="ARBA00023274"/>
    </source>
</evidence>
<keyword evidence="3 9" id="KW-0863">Zinc-finger</keyword>
<evidence type="ECO:0000256" key="6">
    <source>
        <dbReference type="ARBA" id="ARBA00023242"/>
    </source>
</evidence>
<dbReference type="PROSITE" id="PS50171">
    <property type="entry name" value="ZF_MATRIN"/>
    <property type="match status" value="1"/>
</dbReference>